<dbReference type="AlphaFoldDB" id="A0A2T0QTL9"/>
<organism evidence="1 2">
    <name type="scientific">Kineococcus rhizosphaerae</name>
    <dbReference type="NCBI Taxonomy" id="559628"/>
    <lineage>
        <taxon>Bacteria</taxon>
        <taxon>Bacillati</taxon>
        <taxon>Actinomycetota</taxon>
        <taxon>Actinomycetes</taxon>
        <taxon>Kineosporiales</taxon>
        <taxon>Kineosporiaceae</taxon>
        <taxon>Kineococcus</taxon>
    </lineage>
</organism>
<name>A0A2T0QTL9_9ACTN</name>
<dbReference type="EMBL" id="PVZF01000024">
    <property type="protein sequence ID" value="PRY08409.1"/>
    <property type="molecule type" value="Genomic_DNA"/>
</dbReference>
<gene>
    <name evidence="1" type="ORF">CLV37_1244</name>
</gene>
<reference evidence="1 2" key="1">
    <citation type="submission" date="2018-03" db="EMBL/GenBank/DDBJ databases">
        <title>Genomic Encyclopedia of Archaeal and Bacterial Type Strains, Phase II (KMG-II): from individual species to whole genera.</title>
        <authorList>
            <person name="Goeker M."/>
        </authorList>
    </citation>
    <scope>NUCLEOTIDE SEQUENCE [LARGE SCALE GENOMIC DNA]</scope>
    <source>
        <strain evidence="1 2">DSM 19711</strain>
    </source>
</reference>
<accession>A0A2T0QTL9</accession>
<comment type="caution">
    <text evidence="1">The sequence shown here is derived from an EMBL/GenBank/DDBJ whole genome shotgun (WGS) entry which is preliminary data.</text>
</comment>
<evidence type="ECO:0000313" key="1">
    <source>
        <dbReference type="EMBL" id="PRY08409.1"/>
    </source>
</evidence>
<evidence type="ECO:0000313" key="2">
    <source>
        <dbReference type="Proteomes" id="UP000238083"/>
    </source>
</evidence>
<protein>
    <submittedName>
        <fullName evidence="1">Uncharacterized protein</fullName>
    </submittedName>
</protein>
<dbReference type="Proteomes" id="UP000238083">
    <property type="component" value="Unassembled WGS sequence"/>
</dbReference>
<sequence>MSNRDKDRGGSIRVSAAPTVRIKGVRDPNVREAIDEMTQRAQDRIKARRALRLGGASTPTGTLRIEKKTIS</sequence>
<proteinExistence type="predicted"/>
<dbReference type="RefSeq" id="WP_106215581.1">
    <property type="nucleotide sequence ID" value="NZ_PVZF01000024.1"/>
</dbReference>
<keyword evidence="2" id="KW-1185">Reference proteome</keyword>